<dbReference type="Proteomes" id="UP001268256">
    <property type="component" value="Unassembled WGS sequence"/>
</dbReference>
<dbReference type="EMBL" id="JAVMIP010000008">
    <property type="protein sequence ID" value="MDS3861035.1"/>
    <property type="molecule type" value="Genomic_DNA"/>
</dbReference>
<evidence type="ECO:0000256" key="1">
    <source>
        <dbReference type="SAM" id="Coils"/>
    </source>
</evidence>
<organism evidence="3 4">
    <name type="scientific">Pseudocalidococcus azoricus BACA0444</name>
    <dbReference type="NCBI Taxonomy" id="2918990"/>
    <lineage>
        <taxon>Bacteria</taxon>
        <taxon>Bacillati</taxon>
        <taxon>Cyanobacteriota</taxon>
        <taxon>Cyanophyceae</taxon>
        <taxon>Acaryochloridales</taxon>
        <taxon>Thermosynechococcaceae</taxon>
        <taxon>Pseudocalidococcus</taxon>
        <taxon>Pseudocalidococcus azoricus</taxon>
    </lineage>
</organism>
<feature type="transmembrane region" description="Helical" evidence="2">
    <location>
        <begin position="36"/>
        <end position="55"/>
    </location>
</feature>
<keyword evidence="2" id="KW-0472">Membrane</keyword>
<evidence type="ECO:0000313" key="3">
    <source>
        <dbReference type="EMBL" id="MDS3861035.1"/>
    </source>
</evidence>
<gene>
    <name evidence="3" type="ORF">RIF25_09460</name>
</gene>
<dbReference type="AlphaFoldDB" id="A0AAE4FRX2"/>
<keyword evidence="4" id="KW-1185">Reference proteome</keyword>
<keyword evidence="2" id="KW-0812">Transmembrane</keyword>
<comment type="caution">
    <text evidence="3">The sequence shown here is derived from an EMBL/GenBank/DDBJ whole genome shotgun (WGS) entry which is preliminary data.</text>
</comment>
<protein>
    <submittedName>
        <fullName evidence="3">Uncharacterized protein</fullName>
    </submittedName>
</protein>
<feature type="coiled-coil region" evidence="1">
    <location>
        <begin position="3"/>
        <end position="30"/>
    </location>
</feature>
<proteinExistence type="predicted"/>
<sequence length="78" mass="8789">MESHETERTLDRLERSIDSIKSDISQLQKQDSRQHTILFILVAALLGLDVSRIALVKSVLTGTQPIQPQPVQEIPNQN</sequence>
<dbReference type="RefSeq" id="WP_322878293.1">
    <property type="nucleotide sequence ID" value="NZ_JAVMIP010000008.1"/>
</dbReference>
<name>A0AAE4FRX2_9CYAN</name>
<keyword evidence="1" id="KW-0175">Coiled coil</keyword>
<keyword evidence="2" id="KW-1133">Transmembrane helix</keyword>
<reference evidence="4" key="1">
    <citation type="submission" date="2023-07" db="EMBL/GenBank/DDBJ databases">
        <authorList>
            <person name="Luz R."/>
            <person name="Cordeiro R."/>
            <person name="Fonseca A."/>
            <person name="Goncalves V."/>
        </authorList>
    </citation>
    <scope>NUCLEOTIDE SEQUENCE [LARGE SCALE GENOMIC DNA]</scope>
    <source>
        <strain evidence="4">BACA0444</strain>
    </source>
</reference>
<evidence type="ECO:0000256" key="2">
    <source>
        <dbReference type="SAM" id="Phobius"/>
    </source>
</evidence>
<evidence type="ECO:0000313" key="4">
    <source>
        <dbReference type="Proteomes" id="UP001268256"/>
    </source>
</evidence>
<accession>A0AAE4FRX2</accession>